<keyword evidence="4" id="KW-0238">DNA-binding</keyword>
<protein>
    <submittedName>
        <fullName evidence="4">DNA-binding transcriptional regulator YafY</fullName>
    </submittedName>
</protein>
<dbReference type="Pfam" id="PF13280">
    <property type="entry name" value="WYL"/>
    <property type="match status" value="1"/>
</dbReference>
<dbReference type="EMBL" id="JADBED010000001">
    <property type="protein sequence ID" value="MBE1523512.1"/>
    <property type="molecule type" value="Genomic_DNA"/>
</dbReference>
<reference evidence="4 5" key="1">
    <citation type="submission" date="2020-10" db="EMBL/GenBank/DDBJ databases">
        <title>Sequencing the genomes of 1000 actinobacteria strains.</title>
        <authorList>
            <person name="Klenk H.-P."/>
        </authorList>
    </citation>
    <scope>NUCLEOTIDE SEQUENCE [LARGE SCALE GENOMIC DNA]</scope>
    <source>
        <strain evidence="4 5">DSM 15666</strain>
    </source>
</reference>
<dbReference type="Proteomes" id="UP000643525">
    <property type="component" value="Unassembled WGS sequence"/>
</dbReference>
<feature type="region of interest" description="Disordered" evidence="1">
    <location>
        <begin position="210"/>
        <end position="232"/>
    </location>
</feature>
<keyword evidence="5" id="KW-1185">Reference proteome</keyword>
<feature type="domain" description="Helix-turn-helix type 11" evidence="2">
    <location>
        <begin position="6"/>
        <end position="62"/>
    </location>
</feature>
<dbReference type="PANTHER" id="PTHR34580:SF1">
    <property type="entry name" value="PROTEIN PAFC"/>
    <property type="match status" value="1"/>
</dbReference>
<evidence type="ECO:0000313" key="5">
    <source>
        <dbReference type="Proteomes" id="UP000643525"/>
    </source>
</evidence>
<evidence type="ECO:0000313" key="4">
    <source>
        <dbReference type="EMBL" id="MBE1523512.1"/>
    </source>
</evidence>
<evidence type="ECO:0000259" key="3">
    <source>
        <dbReference type="Pfam" id="PF13280"/>
    </source>
</evidence>
<dbReference type="InterPro" id="IPR051534">
    <property type="entry name" value="CBASS_pafABC_assoc_protein"/>
</dbReference>
<dbReference type="Pfam" id="PF08279">
    <property type="entry name" value="HTH_11"/>
    <property type="match status" value="1"/>
</dbReference>
<dbReference type="InterPro" id="IPR013196">
    <property type="entry name" value="HTH_11"/>
</dbReference>
<evidence type="ECO:0000256" key="1">
    <source>
        <dbReference type="SAM" id="MobiDB-lite"/>
    </source>
</evidence>
<feature type="domain" description="WYL" evidence="3">
    <location>
        <begin position="139"/>
        <end position="203"/>
    </location>
</feature>
<dbReference type="InterPro" id="IPR026881">
    <property type="entry name" value="WYL_dom"/>
</dbReference>
<organism evidence="4 5">
    <name type="scientific">Nesterenkonia lutea</name>
    <dbReference type="NCBI Taxonomy" id="272919"/>
    <lineage>
        <taxon>Bacteria</taxon>
        <taxon>Bacillati</taxon>
        <taxon>Actinomycetota</taxon>
        <taxon>Actinomycetes</taxon>
        <taxon>Micrococcales</taxon>
        <taxon>Micrococcaceae</taxon>
        <taxon>Nesterenkonia</taxon>
    </lineage>
</organism>
<dbReference type="RefSeq" id="WP_192594658.1">
    <property type="nucleotide sequence ID" value="NZ_BAAALJ010000027.1"/>
</dbReference>
<accession>A0ABR9JDE1</accession>
<gene>
    <name evidence="4" type="ORF">H4W27_000630</name>
</gene>
<proteinExistence type="predicted"/>
<evidence type="ECO:0000259" key="2">
    <source>
        <dbReference type="Pfam" id="PF08279"/>
    </source>
</evidence>
<dbReference type="InterPro" id="IPR036388">
    <property type="entry name" value="WH-like_DNA-bd_sf"/>
</dbReference>
<dbReference type="PANTHER" id="PTHR34580">
    <property type="match status" value="1"/>
</dbReference>
<name>A0ABR9JDE1_9MICC</name>
<dbReference type="PROSITE" id="PS52050">
    <property type="entry name" value="WYL"/>
    <property type="match status" value="1"/>
</dbReference>
<sequence length="232" mass="24669">MKRTERLHALSETLRRNGSRGCSAERLASQFGVSVRTVKRDLAALENSGAPLWSRPGPGGGYGLAAGASLPPVNLSPAQAVALMAAVSAAPDAPYADLAATGIQKILGVLDPRTRARAEELAGRVWVNTAPPPSRTITSALEEAMAEQRVIRIRYTSGDGTTTTRDIEPVLFASTNGQWHLVGWCRLREAMRWFTVSRIERASVTKTPCGGHTVGEVGEPPANARPVHGRSG</sequence>
<comment type="caution">
    <text evidence="4">The sequence shown here is derived from an EMBL/GenBank/DDBJ whole genome shotgun (WGS) entry which is preliminary data.</text>
</comment>
<dbReference type="GO" id="GO:0003677">
    <property type="term" value="F:DNA binding"/>
    <property type="evidence" value="ECO:0007669"/>
    <property type="project" value="UniProtKB-KW"/>
</dbReference>
<dbReference type="Gene3D" id="1.10.10.10">
    <property type="entry name" value="Winged helix-like DNA-binding domain superfamily/Winged helix DNA-binding domain"/>
    <property type="match status" value="1"/>
</dbReference>
<dbReference type="SUPFAM" id="SSF46785">
    <property type="entry name" value="Winged helix' DNA-binding domain"/>
    <property type="match status" value="1"/>
</dbReference>
<dbReference type="InterPro" id="IPR036390">
    <property type="entry name" value="WH_DNA-bd_sf"/>
</dbReference>